<dbReference type="Pfam" id="PF00459">
    <property type="entry name" value="Inositol_P"/>
    <property type="match status" value="1"/>
</dbReference>
<organism evidence="8 9">
    <name type="scientific">Actinoplanes nipponensis</name>
    <dbReference type="NCBI Taxonomy" id="135950"/>
    <lineage>
        <taxon>Bacteria</taxon>
        <taxon>Bacillati</taxon>
        <taxon>Actinomycetota</taxon>
        <taxon>Actinomycetes</taxon>
        <taxon>Micromonosporales</taxon>
        <taxon>Micromonosporaceae</taxon>
        <taxon>Actinoplanes</taxon>
    </lineage>
</organism>
<comment type="caution">
    <text evidence="8">The sequence shown here is derived from an EMBL/GenBank/DDBJ whole genome shotgun (WGS) entry which is preliminary data.</text>
</comment>
<dbReference type="AlphaFoldDB" id="A0A919JIQ1"/>
<keyword evidence="9" id="KW-1185">Reference proteome</keyword>
<dbReference type="PANTHER" id="PTHR20854">
    <property type="entry name" value="INOSITOL MONOPHOSPHATASE"/>
    <property type="match status" value="1"/>
</dbReference>
<sequence length="273" mass="27900">MAAETATSTPDALLRIAVRIAREAAATARRMRAGAITDVRTKSTDTDVVTAADRAVERQVVAALAAERPGEGVLGEEYGDTTAAAAGPVRWILDPIDGTVNYLYGLPLYAVSLAAEVDGVVVAGVVHNAATGEEWTATRGGGAWRDGRRLAGSARTSLDQTLLGTGFGYDPARRAHQGAVVAALLNRVRDIRRLGAASLDLCLAAEGSLDAYFEKGLNAWDHAAGGLVAAEAGLRVSGLDGAPAGPDMLVAAPPAIFGALHDALVELDAAGGP</sequence>
<protein>
    <recommendedName>
        <fullName evidence="7">Inositol-1-monophosphatase</fullName>
        <ecNumber evidence="7">3.1.3.25</ecNumber>
    </recommendedName>
</protein>
<dbReference type="EC" id="3.1.3.25" evidence="7"/>
<evidence type="ECO:0000256" key="7">
    <source>
        <dbReference type="RuleBase" id="RU364068"/>
    </source>
</evidence>
<keyword evidence="3 6" id="KW-0479">Metal-binding</keyword>
<dbReference type="GO" id="GO:0046872">
    <property type="term" value="F:metal ion binding"/>
    <property type="evidence" value="ECO:0007669"/>
    <property type="project" value="UniProtKB-KW"/>
</dbReference>
<dbReference type="CDD" id="cd01639">
    <property type="entry name" value="IMPase"/>
    <property type="match status" value="1"/>
</dbReference>
<dbReference type="PRINTS" id="PR00377">
    <property type="entry name" value="IMPHPHTASES"/>
</dbReference>
<dbReference type="PANTHER" id="PTHR20854:SF4">
    <property type="entry name" value="INOSITOL-1-MONOPHOSPHATASE-RELATED"/>
    <property type="match status" value="1"/>
</dbReference>
<evidence type="ECO:0000256" key="3">
    <source>
        <dbReference type="ARBA" id="ARBA00022723"/>
    </source>
</evidence>
<feature type="binding site" evidence="6">
    <location>
        <position position="76"/>
    </location>
    <ligand>
        <name>Mg(2+)</name>
        <dbReference type="ChEBI" id="CHEBI:18420"/>
        <label>1</label>
        <note>catalytic</note>
    </ligand>
</feature>
<name>A0A919JIQ1_9ACTN</name>
<evidence type="ECO:0000256" key="6">
    <source>
        <dbReference type="PIRSR" id="PIRSR600760-2"/>
    </source>
</evidence>
<dbReference type="EMBL" id="BOMQ01000014">
    <property type="protein sequence ID" value="GIE47529.1"/>
    <property type="molecule type" value="Genomic_DNA"/>
</dbReference>
<dbReference type="Gene3D" id="3.30.540.10">
    <property type="entry name" value="Fructose-1,6-Bisphosphatase, subunit A, domain 1"/>
    <property type="match status" value="1"/>
</dbReference>
<dbReference type="GO" id="GO:0007165">
    <property type="term" value="P:signal transduction"/>
    <property type="evidence" value="ECO:0007669"/>
    <property type="project" value="TreeGrafter"/>
</dbReference>
<evidence type="ECO:0000313" key="8">
    <source>
        <dbReference type="EMBL" id="GIE47529.1"/>
    </source>
</evidence>
<comment type="cofactor">
    <cofactor evidence="2 6 7">
        <name>Mg(2+)</name>
        <dbReference type="ChEBI" id="CHEBI:18420"/>
    </cofactor>
</comment>
<evidence type="ECO:0000256" key="1">
    <source>
        <dbReference type="ARBA" id="ARBA00001033"/>
    </source>
</evidence>
<reference evidence="8" key="1">
    <citation type="submission" date="2021-01" db="EMBL/GenBank/DDBJ databases">
        <title>Whole genome shotgun sequence of Actinoplanes nipponensis NBRC 14063.</title>
        <authorList>
            <person name="Komaki H."/>
            <person name="Tamura T."/>
        </authorList>
    </citation>
    <scope>NUCLEOTIDE SEQUENCE</scope>
    <source>
        <strain evidence="8">NBRC 14063</strain>
    </source>
</reference>
<keyword evidence="5 6" id="KW-0460">Magnesium</keyword>
<gene>
    <name evidence="8" type="primary">suhB_1</name>
    <name evidence="8" type="ORF">Ani05nite_10630</name>
</gene>
<dbReference type="GO" id="GO:0006020">
    <property type="term" value="P:inositol metabolic process"/>
    <property type="evidence" value="ECO:0007669"/>
    <property type="project" value="TreeGrafter"/>
</dbReference>
<dbReference type="SUPFAM" id="SSF56655">
    <property type="entry name" value="Carbohydrate phosphatase"/>
    <property type="match status" value="1"/>
</dbReference>
<dbReference type="PROSITE" id="PS00629">
    <property type="entry name" value="IMP_1"/>
    <property type="match status" value="1"/>
</dbReference>
<evidence type="ECO:0000256" key="4">
    <source>
        <dbReference type="ARBA" id="ARBA00022801"/>
    </source>
</evidence>
<evidence type="ECO:0000256" key="2">
    <source>
        <dbReference type="ARBA" id="ARBA00001946"/>
    </source>
</evidence>
<accession>A0A919JIQ1</accession>
<feature type="binding site" evidence="6">
    <location>
        <position position="94"/>
    </location>
    <ligand>
        <name>Mg(2+)</name>
        <dbReference type="ChEBI" id="CHEBI:18420"/>
        <label>1</label>
        <note>catalytic</note>
    </ligand>
</feature>
<dbReference type="InterPro" id="IPR000760">
    <property type="entry name" value="Inositol_monophosphatase-like"/>
</dbReference>
<comment type="catalytic activity">
    <reaction evidence="1 7">
        <text>a myo-inositol phosphate + H2O = myo-inositol + phosphate</text>
        <dbReference type="Rhea" id="RHEA:24056"/>
        <dbReference type="ChEBI" id="CHEBI:15377"/>
        <dbReference type="ChEBI" id="CHEBI:17268"/>
        <dbReference type="ChEBI" id="CHEBI:43474"/>
        <dbReference type="ChEBI" id="CHEBI:84139"/>
        <dbReference type="EC" id="3.1.3.25"/>
    </reaction>
</comment>
<evidence type="ECO:0000256" key="5">
    <source>
        <dbReference type="ARBA" id="ARBA00022842"/>
    </source>
</evidence>
<feature type="binding site" evidence="6">
    <location>
        <position position="96"/>
    </location>
    <ligand>
        <name>Mg(2+)</name>
        <dbReference type="ChEBI" id="CHEBI:18420"/>
        <label>1</label>
        <note>catalytic</note>
    </ligand>
</feature>
<feature type="binding site" evidence="6">
    <location>
        <position position="97"/>
    </location>
    <ligand>
        <name>Mg(2+)</name>
        <dbReference type="ChEBI" id="CHEBI:18420"/>
        <label>1</label>
        <note>catalytic</note>
    </ligand>
</feature>
<keyword evidence="4 7" id="KW-0378">Hydrolase</keyword>
<proteinExistence type="inferred from homology"/>
<evidence type="ECO:0000313" key="9">
    <source>
        <dbReference type="Proteomes" id="UP000647172"/>
    </source>
</evidence>
<dbReference type="RefSeq" id="WP_203765656.1">
    <property type="nucleotide sequence ID" value="NZ_BAAAYJ010000065.1"/>
</dbReference>
<feature type="binding site" evidence="6">
    <location>
        <position position="221"/>
    </location>
    <ligand>
        <name>Mg(2+)</name>
        <dbReference type="ChEBI" id="CHEBI:18420"/>
        <label>1</label>
        <note>catalytic</note>
    </ligand>
</feature>
<dbReference type="GO" id="GO:0008934">
    <property type="term" value="F:inositol monophosphate 1-phosphatase activity"/>
    <property type="evidence" value="ECO:0007669"/>
    <property type="project" value="InterPro"/>
</dbReference>
<comment type="similarity">
    <text evidence="7">Belongs to the inositol monophosphatase superfamily.</text>
</comment>
<dbReference type="InterPro" id="IPR020583">
    <property type="entry name" value="Inositol_monoP_metal-BS"/>
</dbReference>
<dbReference type="Proteomes" id="UP000647172">
    <property type="component" value="Unassembled WGS sequence"/>
</dbReference>
<dbReference type="InterPro" id="IPR033942">
    <property type="entry name" value="IMPase"/>
</dbReference>
<dbReference type="Gene3D" id="3.40.190.80">
    <property type="match status" value="1"/>
</dbReference>